<protein>
    <submittedName>
        <fullName evidence="1">DUF3501 family protein</fullName>
    </submittedName>
</protein>
<reference evidence="1" key="1">
    <citation type="submission" date="2020-11" db="EMBL/GenBank/DDBJ databases">
        <title>Azospira restricta DSM 18626 genome sequence.</title>
        <authorList>
            <person name="Moe W.M."/>
        </authorList>
    </citation>
    <scope>NUCLEOTIDE SEQUENCE</scope>
    <source>
        <strain evidence="1">DSM 18626</strain>
    </source>
</reference>
<evidence type="ECO:0000313" key="1">
    <source>
        <dbReference type="EMBL" id="QRJ65533.1"/>
    </source>
</evidence>
<dbReference type="KEGG" id="ares:IWH25_09520"/>
<sequence length="191" mass="21982">MLTHEDLYSLEQYARLRPEFRAKVIAHKKNRLVHLGANATLHFEDALTMQYQVQEMLHLERIFEPELIQEELDVYNPLIPEGSNWKATFMIEYPDENERRQKLAQLHGIEKAVWMQVADFARVHPIANEDLDRETEDKTAAVHFLRFELTPAMVAAVKQGAAIRAGIDHPGYRAEATLPQAVRDSLAGDLR</sequence>
<gene>
    <name evidence="1" type="ORF">IWH25_09520</name>
</gene>
<dbReference type="InterPro" id="IPR021890">
    <property type="entry name" value="DUF3501"/>
</dbReference>
<evidence type="ECO:0000313" key="2">
    <source>
        <dbReference type="Proteomes" id="UP000663444"/>
    </source>
</evidence>
<dbReference type="Proteomes" id="UP000663444">
    <property type="component" value="Chromosome"/>
</dbReference>
<name>A0A974SSI8_9RHOO</name>
<dbReference type="AlphaFoldDB" id="A0A974SSI8"/>
<organism evidence="1 2">
    <name type="scientific">Azospira restricta</name>
    <dbReference type="NCBI Taxonomy" id="404405"/>
    <lineage>
        <taxon>Bacteria</taxon>
        <taxon>Pseudomonadati</taxon>
        <taxon>Pseudomonadota</taxon>
        <taxon>Betaproteobacteria</taxon>
        <taxon>Rhodocyclales</taxon>
        <taxon>Rhodocyclaceae</taxon>
        <taxon>Azospira</taxon>
    </lineage>
</organism>
<accession>A0A974SSI8</accession>
<dbReference type="RefSeq" id="WP_203389063.1">
    <property type="nucleotide sequence ID" value="NZ_CP064781.1"/>
</dbReference>
<dbReference type="EMBL" id="CP064781">
    <property type="protein sequence ID" value="QRJ65533.1"/>
    <property type="molecule type" value="Genomic_DNA"/>
</dbReference>
<proteinExistence type="predicted"/>
<dbReference type="Pfam" id="PF12007">
    <property type="entry name" value="DUF3501"/>
    <property type="match status" value="1"/>
</dbReference>
<keyword evidence="2" id="KW-1185">Reference proteome</keyword>